<protein>
    <submittedName>
        <fullName evidence="1">Uncharacterized protein</fullName>
    </submittedName>
</protein>
<evidence type="ECO:0000313" key="2">
    <source>
        <dbReference type="Proteomes" id="UP000827872"/>
    </source>
</evidence>
<proteinExistence type="predicted"/>
<gene>
    <name evidence="1" type="ORF">K3G42_001825</name>
</gene>
<evidence type="ECO:0000313" key="1">
    <source>
        <dbReference type="EMBL" id="KAH7987924.1"/>
    </source>
</evidence>
<comment type="caution">
    <text evidence="1">The sequence shown here is derived from an EMBL/GenBank/DDBJ whole genome shotgun (WGS) entry which is preliminary data.</text>
</comment>
<sequence length="100" mass="11678">MQIQKEAHISTICWTVNDHHTHSTQGCLNTIVWSHKVHYSCHTCYGDLTAVDLNSRDTCTFIRRVKVCALELGKHSFERRVGFPSFLLNFFHFLFQLCCF</sequence>
<dbReference type="EMBL" id="CM037623">
    <property type="protein sequence ID" value="KAH7987924.1"/>
    <property type="molecule type" value="Genomic_DNA"/>
</dbReference>
<organism evidence="1 2">
    <name type="scientific">Sphaerodactylus townsendi</name>
    <dbReference type="NCBI Taxonomy" id="933632"/>
    <lineage>
        <taxon>Eukaryota</taxon>
        <taxon>Metazoa</taxon>
        <taxon>Chordata</taxon>
        <taxon>Craniata</taxon>
        <taxon>Vertebrata</taxon>
        <taxon>Euteleostomi</taxon>
        <taxon>Lepidosauria</taxon>
        <taxon>Squamata</taxon>
        <taxon>Bifurcata</taxon>
        <taxon>Gekkota</taxon>
        <taxon>Sphaerodactylidae</taxon>
        <taxon>Sphaerodactylus</taxon>
    </lineage>
</organism>
<name>A0ACB8E682_9SAUR</name>
<accession>A0ACB8E682</accession>
<dbReference type="Proteomes" id="UP000827872">
    <property type="component" value="Linkage Group LG10"/>
</dbReference>
<keyword evidence="2" id="KW-1185">Reference proteome</keyword>
<reference evidence="1" key="1">
    <citation type="submission" date="2021-08" db="EMBL/GenBank/DDBJ databases">
        <title>The first chromosome-level gecko genome reveals the dynamic sex chromosomes of Neotropical dwarf geckos (Sphaerodactylidae: Sphaerodactylus).</title>
        <authorList>
            <person name="Pinto B.J."/>
            <person name="Keating S.E."/>
            <person name="Gamble T."/>
        </authorList>
    </citation>
    <scope>NUCLEOTIDE SEQUENCE</scope>
    <source>
        <strain evidence="1">TG3544</strain>
    </source>
</reference>